<dbReference type="EMBL" id="JAWLUK010000036">
    <property type="protein sequence ID" value="MDV7178256.1"/>
    <property type="molecule type" value="Genomic_DNA"/>
</dbReference>
<sequence length="181" mass="19520">MLTEFARDHAFTIAWFGIMSFVWFGWGQEDPPRSRRGWLGASSAVGLIVAGIFGFAVFTRWSDGSALDGQYAWFGVVVGLEVLLAAVGCLVLARRGQGRWMAWWVAVVVALHFLPLAVFLRDPSLAGLGVVQAIGLAVLVGRLGRTQAPTSRHVGPWMGVTLFVFAGISTAIFLATIGSPW</sequence>
<organism evidence="2 3">
    <name type="scientific">Micrococcus yunnanensis</name>
    <dbReference type="NCBI Taxonomy" id="566027"/>
    <lineage>
        <taxon>Bacteria</taxon>
        <taxon>Bacillati</taxon>
        <taxon>Actinomycetota</taxon>
        <taxon>Actinomycetes</taxon>
        <taxon>Micrococcales</taxon>
        <taxon>Micrococcaceae</taxon>
        <taxon>Micrococcus</taxon>
    </lineage>
</organism>
<feature type="transmembrane region" description="Helical" evidence="1">
    <location>
        <begin position="6"/>
        <end position="26"/>
    </location>
</feature>
<dbReference type="RefSeq" id="WP_182488778.1">
    <property type="nucleotide sequence ID" value="NZ_JAWLUK010000036.1"/>
</dbReference>
<feature type="transmembrane region" description="Helical" evidence="1">
    <location>
        <begin position="156"/>
        <end position="177"/>
    </location>
</feature>
<evidence type="ECO:0000313" key="3">
    <source>
        <dbReference type="Proteomes" id="UP001185728"/>
    </source>
</evidence>
<dbReference type="Proteomes" id="UP001185728">
    <property type="component" value="Unassembled WGS sequence"/>
</dbReference>
<reference evidence="2" key="1">
    <citation type="submission" date="2023-10" db="EMBL/GenBank/DDBJ databases">
        <title>Development of a sustainable strategy for remediation of hydrocarbon-contaminated territories based on the waste exchange concept.</title>
        <authorList>
            <person name="Krivoruchko A."/>
        </authorList>
    </citation>
    <scope>NUCLEOTIDE SEQUENCE</scope>
    <source>
        <strain evidence="2">IEGM 1325</strain>
    </source>
</reference>
<feature type="transmembrane region" description="Helical" evidence="1">
    <location>
        <begin position="38"/>
        <end position="59"/>
    </location>
</feature>
<accession>A0AAP5T8X4</accession>
<proteinExistence type="predicted"/>
<gene>
    <name evidence="2" type="ORF">R4064_11575</name>
</gene>
<feature type="transmembrane region" description="Helical" evidence="1">
    <location>
        <begin position="100"/>
        <end position="119"/>
    </location>
</feature>
<comment type="caution">
    <text evidence="2">The sequence shown here is derived from an EMBL/GenBank/DDBJ whole genome shotgun (WGS) entry which is preliminary data.</text>
</comment>
<dbReference type="AlphaFoldDB" id="A0AAP5T8X4"/>
<keyword evidence="1" id="KW-0812">Transmembrane</keyword>
<evidence type="ECO:0000256" key="1">
    <source>
        <dbReference type="SAM" id="Phobius"/>
    </source>
</evidence>
<protein>
    <submittedName>
        <fullName evidence="2">Uncharacterized protein</fullName>
    </submittedName>
</protein>
<feature type="transmembrane region" description="Helical" evidence="1">
    <location>
        <begin position="125"/>
        <end position="144"/>
    </location>
</feature>
<evidence type="ECO:0000313" key="2">
    <source>
        <dbReference type="EMBL" id="MDV7178256.1"/>
    </source>
</evidence>
<name>A0AAP5T8X4_9MICC</name>
<keyword evidence="1" id="KW-0472">Membrane</keyword>
<feature type="transmembrane region" description="Helical" evidence="1">
    <location>
        <begin position="71"/>
        <end position="93"/>
    </location>
</feature>
<keyword evidence="1" id="KW-1133">Transmembrane helix</keyword>